<evidence type="ECO:0000256" key="1">
    <source>
        <dbReference type="SAM" id="MobiDB-lite"/>
    </source>
</evidence>
<keyword evidence="3" id="KW-1185">Reference proteome</keyword>
<comment type="caution">
    <text evidence="2">The sequence shown here is derived from an EMBL/GenBank/DDBJ whole genome shotgun (WGS) entry which is preliminary data.</text>
</comment>
<dbReference type="EMBL" id="BOPA01000020">
    <property type="protein sequence ID" value="GIJ16295.1"/>
    <property type="molecule type" value="Genomic_DNA"/>
</dbReference>
<reference evidence="2 3" key="1">
    <citation type="submission" date="2021-01" db="EMBL/GenBank/DDBJ databases">
        <title>Whole genome shotgun sequence of Verrucosispora gifhornensis NBRC 16317.</title>
        <authorList>
            <person name="Komaki H."/>
            <person name="Tamura T."/>
        </authorList>
    </citation>
    <scope>NUCLEOTIDE SEQUENCE [LARGE SCALE GENOMIC DNA]</scope>
    <source>
        <strain evidence="2 3">NBRC 16317</strain>
    </source>
</reference>
<feature type="region of interest" description="Disordered" evidence="1">
    <location>
        <begin position="1"/>
        <end position="66"/>
    </location>
</feature>
<organism evidence="2 3">
    <name type="scientific">Micromonospora gifhornensis</name>
    <dbReference type="NCBI Taxonomy" id="84594"/>
    <lineage>
        <taxon>Bacteria</taxon>
        <taxon>Bacillati</taxon>
        <taxon>Actinomycetota</taxon>
        <taxon>Actinomycetes</taxon>
        <taxon>Micromonosporales</taxon>
        <taxon>Micromonosporaceae</taxon>
        <taxon>Micromonospora</taxon>
    </lineage>
</organism>
<accession>A0ABQ4IEQ8</accession>
<sequence>MARHPGPDRRRHHRSQGAGYYPRWRSPGTVAAATNPARLSRTRPYDDKDARVDDRPRRRRNQTGSG</sequence>
<evidence type="ECO:0000313" key="2">
    <source>
        <dbReference type="EMBL" id="GIJ16295.1"/>
    </source>
</evidence>
<gene>
    <name evidence="2" type="ORF">Vgi01_29790</name>
</gene>
<evidence type="ECO:0000313" key="3">
    <source>
        <dbReference type="Proteomes" id="UP000647860"/>
    </source>
</evidence>
<dbReference type="Proteomes" id="UP000647860">
    <property type="component" value="Unassembled WGS sequence"/>
</dbReference>
<feature type="compositionally biased region" description="Basic and acidic residues" evidence="1">
    <location>
        <begin position="43"/>
        <end position="56"/>
    </location>
</feature>
<protein>
    <submittedName>
        <fullName evidence="2">Uncharacterized protein</fullName>
    </submittedName>
</protein>
<feature type="compositionally biased region" description="Basic residues" evidence="1">
    <location>
        <begin position="57"/>
        <end position="66"/>
    </location>
</feature>
<proteinExistence type="predicted"/>
<name>A0ABQ4IEQ8_9ACTN</name>